<feature type="transmembrane region" description="Helical" evidence="2">
    <location>
        <begin position="71"/>
        <end position="87"/>
    </location>
</feature>
<dbReference type="GeneID" id="73289197"/>
<keyword evidence="2" id="KW-0812">Transmembrane</keyword>
<dbReference type="Pfam" id="PF09997">
    <property type="entry name" value="DUF2238"/>
    <property type="match status" value="1"/>
</dbReference>
<feature type="transmembrane region" description="Helical" evidence="2">
    <location>
        <begin position="399"/>
        <end position="417"/>
    </location>
</feature>
<feature type="transmembrane region" description="Helical" evidence="2">
    <location>
        <begin position="42"/>
        <end position="59"/>
    </location>
</feature>
<keyword evidence="2" id="KW-1133">Transmembrane helix</keyword>
<sequence length="439" mass="47115">MQENRSGDPFEASRRNAAIGWLVVGLLAVLATVHALESSYRWFVFTGLAIVIVLLPAASRRNPFAMPSWELMVLVAIPVVDATVLGETFLTSIATYVAVAAVALVLVAEIDRFTAVRMTRSFAIALVVLTTLAVAATWNVVLWLSDVVLETSYILTGRSEDAANHAMMMDFVYAAVAGLLAGVLFNRYPVQPSPMSGDGDPSGAPDDRSAPDCGEESDSTPSLIRGRFDVPERTISSVAWLLQAALVVVLLYGLSARDVTTIANASIALAITALPAILERNYRTPLEPELVVWITGAVLLHALGSAGLYGLLGQWDSLTHALSASIVAGAGYAVVRAIDLHTDSVYLPNRMLFVFILIFVLAFGVVWELMEFALGLIGRWSGYEVILAQHGITDTVGDLFYDLVGAVLVAAWGWVYLTDLSSRLADRLESGDAGRKTEG</sequence>
<feature type="transmembrane region" description="Helical" evidence="2">
    <location>
        <begin position="165"/>
        <end position="185"/>
    </location>
</feature>
<feature type="region of interest" description="Disordered" evidence="1">
    <location>
        <begin position="193"/>
        <end position="224"/>
    </location>
</feature>
<feature type="transmembrane region" description="Helical" evidence="2">
    <location>
        <begin position="318"/>
        <end position="338"/>
    </location>
</feature>
<accession>A0A9E7NBN0</accession>
<feature type="compositionally biased region" description="Low complexity" evidence="1">
    <location>
        <begin position="193"/>
        <end position="204"/>
    </location>
</feature>
<dbReference type="EMBL" id="CP100355">
    <property type="protein sequence ID" value="UTF54466.1"/>
    <property type="molecule type" value="Genomic_DNA"/>
</dbReference>
<feature type="transmembrane region" description="Helical" evidence="2">
    <location>
        <begin position="18"/>
        <end position="36"/>
    </location>
</feature>
<evidence type="ECO:0000256" key="1">
    <source>
        <dbReference type="SAM" id="MobiDB-lite"/>
    </source>
</evidence>
<evidence type="ECO:0000256" key="2">
    <source>
        <dbReference type="SAM" id="Phobius"/>
    </source>
</evidence>
<gene>
    <name evidence="3" type="ORF">NGM29_04085</name>
</gene>
<dbReference type="Proteomes" id="UP001056855">
    <property type="component" value="Chromosome"/>
</dbReference>
<organism evidence="3 4">
    <name type="scientific">Natronosalvus rutilus</name>
    <dbReference type="NCBI Taxonomy" id="2953753"/>
    <lineage>
        <taxon>Archaea</taxon>
        <taxon>Methanobacteriati</taxon>
        <taxon>Methanobacteriota</taxon>
        <taxon>Stenosarchaea group</taxon>
        <taxon>Halobacteria</taxon>
        <taxon>Halobacteriales</taxon>
        <taxon>Natrialbaceae</taxon>
        <taxon>Natronosalvus</taxon>
    </lineage>
</organism>
<feature type="transmembrane region" description="Helical" evidence="2">
    <location>
        <begin position="122"/>
        <end position="145"/>
    </location>
</feature>
<dbReference type="KEGG" id="sawl:NGM29_04085"/>
<dbReference type="RefSeq" id="WP_254159128.1">
    <property type="nucleotide sequence ID" value="NZ_CP100355.1"/>
</dbReference>
<keyword evidence="4" id="KW-1185">Reference proteome</keyword>
<protein>
    <submittedName>
        <fullName evidence="3">Uncharacterized protein</fullName>
    </submittedName>
</protein>
<feature type="transmembrane region" description="Helical" evidence="2">
    <location>
        <begin position="350"/>
        <end position="370"/>
    </location>
</feature>
<reference evidence="3" key="1">
    <citation type="submission" date="2022-06" db="EMBL/GenBank/DDBJ databases">
        <title>Diverse halophilic archaea isolated from saline environments.</title>
        <authorList>
            <person name="Cui H.-L."/>
        </authorList>
    </citation>
    <scope>NUCLEOTIDE SEQUENCE</scope>
    <source>
        <strain evidence="3">WLHS1</strain>
    </source>
</reference>
<evidence type="ECO:0000313" key="4">
    <source>
        <dbReference type="Proteomes" id="UP001056855"/>
    </source>
</evidence>
<name>A0A9E7NBN0_9EURY</name>
<evidence type="ECO:0000313" key="3">
    <source>
        <dbReference type="EMBL" id="UTF54466.1"/>
    </source>
</evidence>
<dbReference type="AlphaFoldDB" id="A0A9E7NBN0"/>
<feature type="transmembrane region" description="Helical" evidence="2">
    <location>
        <begin position="290"/>
        <end position="312"/>
    </location>
</feature>
<dbReference type="InterPro" id="IPR014509">
    <property type="entry name" value="YjdF-like"/>
</dbReference>
<feature type="transmembrane region" description="Helical" evidence="2">
    <location>
        <begin position="93"/>
        <end position="110"/>
    </location>
</feature>
<keyword evidence="2" id="KW-0472">Membrane</keyword>
<proteinExistence type="predicted"/>
<feature type="transmembrane region" description="Helical" evidence="2">
    <location>
        <begin position="261"/>
        <end position="278"/>
    </location>
</feature>
<feature type="transmembrane region" description="Helical" evidence="2">
    <location>
        <begin position="235"/>
        <end position="255"/>
    </location>
</feature>